<reference evidence="2 3" key="1">
    <citation type="submission" date="2016-01" db="EMBL/GenBank/DDBJ databases">
        <title>Complete genome sequence of a soil Actinobacterium, Isoptericola dokdonensis DS-3.</title>
        <authorList>
            <person name="Kwon S.-K."/>
            <person name="Kim J.F."/>
        </authorList>
    </citation>
    <scope>NUCLEOTIDE SEQUENCE [LARGE SCALE GENOMIC DNA]</scope>
    <source>
        <strain evidence="2 3">DS-3</strain>
    </source>
</reference>
<keyword evidence="1" id="KW-1133">Transmembrane helix</keyword>
<proteinExistence type="predicted"/>
<name>A0A168F8M9_9MICO</name>
<feature type="transmembrane region" description="Helical" evidence="1">
    <location>
        <begin position="40"/>
        <end position="73"/>
    </location>
</feature>
<keyword evidence="1" id="KW-0472">Membrane</keyword>
<organism evidence="2 3">
    <name type="scientific">Isoptericola dokdonensis DS-3</name>
    <dbReference type="NCBI Taxonomy" id="1300344"/>
    <lineage>
        <taxon>Bacteria</taxon>
        <taxon>Bacillati</taxon>
        <taxon>Actinomycetota</taxon>
        <taxon>Actinomycetes</taxon>
        <taxon>Micrococcales</taxon>
        <taxon>Promicromonosporaceae</taxon>
        <taxon>Isoptericola</taxon>
    </lineage>
</organism>
<accession>A0A168F8M9</accession>
<evidence type="ECO:0008006" key="4">
    <source>
        <dbReference type="Google" id="ProtNLM"/>
    </source>
</evidence>
<evidence type="ECO:0000313" key="2">
    <source>
        <dbReference type="EMBL" id="ANC31046.1"/>
    </source>
</evidence>
<protein>
    <recommendedName>
        <fullName evidence="4">DUF3017 domain-containing protein</fullName>
    </recommendedName>
</protein>
<evidence type="ECO:0000256" key="1">
    <source>
        <dbReference type="SAM" id="Phobius"/>
    </source>
</evidence>
<keyword evidence="3" id="KW-1185">Reference proteome</keyword>
<dbReference type="Proteomes" id="UP000076794">
    <property type="component" value="Chromosome"/>
</dbReference>
<evidence type="ECO:0000313" key="3">
    <source>
        <dbReference type="Proteomes" id="UP000076794"/>
    </source>
</evidence>
<dbReference type="InterPro" id="IPR021385">
    <property type="entry name" value="DUF3017"/>
</dbReference>
<sequence length="116" mass="11405">MPGTLVVVVPDSPQPAAPRWHAVEVPSAPGRAAPSPVPAILVALTGILLSVVLGLTVSAQVGSLTIAATLAVAGAWRATSPTGPAGLAIRSRGLDVFLCWSAATGISVLALTAPGI</sequence>
<dbReference type="Pfam" id="PF11222">
    <property type="entry name" value="DUF3017"/>
    <property type="match status" value="1"/>
</dbReference>
<dbReference type="EMBL" id="CP014209">
    <property type="protein sequence ID" value="ANC31046.1"/>
    <property type="molecule type" value="Genomic_DNA"/>
</dbReference>
<keyword evidence="1" id="KW-0812">Transmembrane</keyword>
<dbReference type="PATRIC" id="fig|1300344.3.peg.1499"/>
<dbReference type="KEGG" id="ido:I598_1493"/>
<gene>
    <name evidence="2" type="ORF">I598_1493</name>
</gene>
<dbReference type="AlphaFoldDB" id="A0A168F8M9"/>